<comment type="cofactor">
    <cofactor evidence="1 6">
        <name>FAD</name>
        <dbReference type="ChEBI" id="CHEBI:57692"/>
    </cofactor>
</comment>
<dbReference type="GO" id="GO:0016971">
    <property type="term" value="F:flavin-dependent sulfhydryl oxidase activity"/>
    <property type="evidence" value="ECO:0007669"/>
    <property type="project" value="InterPro"/>
</dbReference>
<evidence type="ECO:0000256" key="5">
    <source>
        <dbReference type="ARBA" id="ARBA00023157"/>
    </source>
</evidence>
<comment type="caution">
    <text evidence="9">The sequence shown here is derived from an EMBL/GenBank/DDBJ whole genome shotgun (WGS) entry which is preliminary data.</text>
</comment>
<evidence type="ECO:0000256" key="7">
    <source>
        <dbReference type="SAM" id="MobiDB-lite"/>
    </source>
</evidence>
<reference evidence="9 10" key="1">
    <citation type="submission" date="2022-09" db="EMBL/GenBank/DDBJ databases">
        <authorList>
            <person name="Palmer J.M."/>
        </authorList>
    </citation>
    <scope>NUCLEOTIDE SEQUENCE [LARGE SCALE GENOMIC DNA]</scope>
    <source>
        <strain evidence="9 10">DSM 7382</strain>
    </source>
</reference>
<keyword evidence="2 6" id="KW-0285">Flavoprotein</keyword>
<evidence type="ECO:0000259" key="8">
    <source>
        <dbReference type="PROSITE" id="PS51324"/>
    </source>
</evidence>
<dbReference type="PROSITE" id="PS51324">
    <property type="entry name" value="ERV_ALR"/>
    <property type="match status" value="1"/>
</dbReference>
<dbReference type="SUPFAM" id="SSF69000">
    <property type="entry name" value="FAD-dependent thiol oxidase"/>
    <property type="match status" value="1"/>
</dbReference>
<dbReference type="Pfam" id="PF04777">
    <property type="entry name" value="Evr1_Alr"/>
    <property type="match status" value="1"/>
</dbReference>
<evidence type="ECO:0000256" key="2">
    <source>
        <dbReference type="ARBA" id="ARBA00022630"/>
    </source>
</evidence>
<gene>
    <name evidence="9" type="ORF">QCA50_009295</name>
</gene>
<dbReference type="InterPro" id="IPR039799">
    <property type="entry name" value="ALR/ERV"/>
</dbReference>
<protein>
    <recommendedName>
        <fullName evidence="6">Sulfhydryl oxidase</fullName>
        <ecNumber evidence="6">1.8.3.2</ecNumber>
    </recommendedName>
</protein>
<evidence type="ECO:0000256" key="4">
    <source>
        <dbReference type="ARBA" id="ARBA00023002"/>
    </source>
</evidence>
<keyword evidence="10" id="KW-1185">Reference proteome</keyword>
<evidence type="ECO:0000256" key="3">
    <source>
        <dbReference type="ARBA" id="ARBA00022827"/>
    </source>
</evidence>
<sequence length="238" mass="27010">MLHVRKPMVTTFLLLVVISIIYYMSSSSSTSSLVNQQQKSEKIIEQEETVEDPEVIKRPTKQKEEPAKEQVPVKEAQPLEDEGAAIQITETPFMPKMANETLKAQLGNAAWKLFHTILARYPDKPSQQEQSTLNTYIQLFGQVYPCGDCARHFQHLLKKFPPQVGSRKTAALWGCDIHNKVNEKLHKSQYDCTTILEDYDCGCGGDEQEKDFTLGNESIDHVRNIKVDEKEDKLQLGG</sequence>
<evidence type="ECO:0000256" key="1">
    <source>
        <dbReference type="ARBA" id="ARBA00001974"/>
    </source>
</evidence>
<evidence type="ECO:0000313" key="9">
    <source>
        <dbReference type="EMBL" id="KAK7687429.1"/>
    </source>
</evidence>
<feature type="domain" description="ERV/ALR sulfhydryl oxidase" evidence="8">
    <location>
        <begin position="99"/>
        <end position="199"/>
    </location>
</feature>
<dbReference type="EMBL" id="JASBNA010000013">
    <property type="protein sequence ID" value="KAK7687429.1"/>
    <property type="molecule type" value="Genomic_DNA"/>
</dbReference>
<feature type="region of interest" description="Disordered" evidence="7">
    <location>
        <begin position="44"/>
        <end position="73"/>
    </location>
</feature>
<dbReference type="FunFam" id="1.20.120.310:FF:000002">
    <property type="entry name" value="Sulfhydryl oxidase"/>
    <property type="match status" value="1"/>
</dbReference>
<comment type="catalytic activity">
    <reaction evidence="6">
        <text>2 R'C(R)SH + O2 = R'C(R)S-S(R)CR' + H2O2</text>
        <dbReference type="Rhea" id="RHEA:17357"/>
        <dbReference type="ChEBI" id="CHEBI:15379"/>
        <dbReference type="ChEBI" id="CHEBI:16240"/>
        <dbReference type="ChEBI" id="CHEBI:16520"/>
        <dbReference type="ChEBI" id="CHEBI:17412"/>
        <dbReference type="EC" id="1.8.3.2"/>
    </reaction>
</comment>
<dbReference type="GO" id="GO:0005739">
    <property type="term" value="C:mitochondrion"/>
    <property type="evidence" value="ECO:0007669"/>
    <property type="project" value="TreeGrafter"/>
</dbReference>
<feature type="compositionally biased region" description="Basic and acidic residues" evidence="7">
    <location>
        <begin position="54"/>
        <end position="72"/>
    </location>
</feature>
<proteinExistence type="predicted"/>
<dbReference type="GO" id="GO:0050660">
    <property type="term" value="F:flavin adenine dinucleotide binding"/>
    <property type="evidence" value="ECO:0007669"/>
    <property type="project" value="TreeGrafter"/>
</dbReference>
<dbReference type="PANTHER" id="PTHR12645">
    <property type="entry name" value="ALR/ERV"/>
    <property type="match status" value="1"/>
</dbReference>
<dbReference type="PANTHER" id="PTHR12645:SF1">
    <property type="entry name" value="FAD-LINKED SULFHYDRYL OXIDASE ERV2"/>
    <property type="match status" value="1"/>
</dbReference>
<keyword evidence="3 6" id="KW-0274">FAD</keyword>
<name>A0AAW0GB99_9APHY</name>
<dbReference type="EC" id="1.8.3.2" evidence="6"/>
<dbReference type="AlphaFoldDB" id="A0AAW0GB99"/>
<keyword evidence="4 6" id="KW-0560">Oxidoreductase</keyword>
<dbReference type="InterPro" id="IPR036774">
    <property type="entry name" value="ERV/ALR_sulphydryl_oxid_sf"/>
</dbReference>
<organism evidence="9 10">
    <name type="scientific">Cerrena zonata</name>
    <dbReference type="NCBI Taxonomy" id="2478898"/>
    <lineage>
        <taxon>Eukaryota</taxon>
        <taxon>Fungi</taxon>
        <taxon>Dikarya</taxon>
        <taxon>Basidiomycota</taxon>
        <taxon>Agaricomycotina</taxon>
        <taxon>Agaricomycetes</taxon>
        <taxon>Polyporales</taxon>
        <taxon>Cerrenaceae</taxon>
        <taxon>Cerrena</taxon>
    </lineage>
</organism>
<dbReference type="Gene3D" id="1.20.120.310">
    <property type="entry name" value="ERV/ALR sulfhydryl oxidase domain"/>
    <property type="match status" value="1"/>
</dbReference>
<evidence type="ECO:0000313" key="10">
    <source>
        <dbReference type="Proteomes" id="UP001385951"/>
    </source>
</evidence>
<evidence type="ECO:0000256" key="6">
    <source>
        <dbReference type="RuleBase" id="RU371123"/>
    </source>
</evidence>
<keyword evidence="5" id="KW-1015">Disulfide bond</keyword>
<dbReference type="InterPro" id="IPR017905">
    <property type="entry name" value="ERV/ALR_sulphydryl_oxidase"/>
</dbReference>
<dbReference type="Proteomes" id="UP001385951">
    <property type="component" value="Unassembled WGS sequence"/>
</dbReference>
<accession>A0AAW0GB99</accession>